<dbReference type="InterPro" id="IPR023214">
    <property type="entry name" value="HAD_sf"/>
</dbReference>
<dbReference type="Proteomes" id="UP000077271">
    <property type="component" value="Unassembled WGS sequence"/>
</dbReference>
<comment type="caution">
    <text evidence="2">The sequence shown here is derived from an EMBL/GenBank/DDBJ whole genome shotgun (WGS) entry which is preliminary data.</text>
</comment>
<dbReference type="InterPro" id="IPR036412">
    <property type="entry name" value="HAD-like_sf"/>
</dbReference>
<dbReference type="EMBL" id="LQWZ01000014">
    <property type="protein sequence ID" value="OAH57380.1"/>
    <property type="molecule type" value="Genomic_DNA"/>
</dbReference>
<dbReference type="Pfam" id="PF05116">
    <property type="entry name" value="S6PP"/>
    <property type="match status" value="1"/>
</dbReference>
<evidence type="ECO:0000259" key="1">
    <source>
        <dbReference type="Pfam" id="PF05116"/>
    </source>
</evidence>
<dbReference type="PIRSF" id="PIRSF030802">
    <property type="entry name" value="UCP030802"/>
    <property type="match status" value="1"/>
</dbReference>
<accession>A0A177KVH0</accession>
<dbReference type="OrthoDB" id="1666512at2"/>
<dbReference type="GO" id="GO:0003824">
    <property type="term" value="F:catalytic activity"/>
    <property type="evidence" value="ECO:0007669"/>
    <property type="project" value="UniProtKB-ARBA"/>
</dbReference>
<dbReference type="SUPFAM" id="SSF56784">
    <property type="entry name" value="HAD-like"/>
    <property type="match status" value="1"/>
</dbReference>
<proteinExistence type="predicted"/>
<dbReference type="AlphaFoldDB" id="A0A177KVH0"/>
<protein>
    <recommendedName>
        <fullName evidence="1">Sucrose phosphatase-like domain-containing protein</fullName>
    </recommendedName>
</protein>
<evidence type="ECO:0000313" key="2">
    <source>
        <dbReference type="EMBL" id="OAH57380.1"/>
    </source>
</evidence>
<feature type="domain" description="Sucrose phosphatase-like" evidence="1">
    <location>
        <begin position="45"/>
        <end position="225"/>
    </location>
</feature>
<reference evidence="2 3" key="1">
    <citation type="submission" date="2016-01" db="EMBL/GenBank/DDBJ databases">
        <title>Investigation of taxonomic status of Bacillus aminovorans.</title>
        <authorList>
            <person name="Verma A."/>
            <person name="Pal Y."/>
            <person name="Krishnamurthi S."/>
        </authorList>
    </citation>
    <scope>NUCLEOTIDE SEQUENCE [LARGE SCALE GENOMIC DNA]</scope>
    <source>
        <strain evidence="2 3">DSM 4337</strain>
    </source>
</reference>
<dbReference type="RefSeq" id="WP_018395307.1">
    <property type="nucleotide sequence ID" value="NZ_LQWZ01000014.1"/>
</dbReference>
<dbReference type="InterPro" id="IPR024197">
    <property type="entry name" value="TPP-like"/>
</dbReference>
<evidence type="ECO:0000313" key="3">
    <source>
        <dbReference type="Proteomes" id="UP000077271"/>
    </source>
</evidence>
<name>A0A177KVH0_9BACI</name>
<gene>
    <name evidence="2" type="ORF">AWH48_19030</name>
</gene>
<dbReference type="Gene3D" id="3.40.50.1000">
    <property type="entry name" value="HAD superfamily/HAD-like"/>
    <property type="match status" value="1"/>
</dbReference>
<dbReference type="InterPro" id="IPR006380">
    <property type="entry name" value="SPP-like_dom"/>
</dbReference>
<organism evidence="2 3">
    <name type="scientific">Domibacillus aminovorans</name>
    <dbReference type="NCBI Taxonomy" id="29332"/>
    <lineage>
        <taxon>Bacteria</taxon>
        <taxon>Bacillati</taxon>
        <taxon>Bacillota</taxon>
        <taxon>Bacilli</taxon>
        <taxon>Bacillales</taxon>
        <taxon>Bacillaceae</taxon>
        <taxon>Domibacillus</taxon>
    </lineage>
</organism>
<sequence>MIFASDLDRTLIYSSKFFDPKQTELSVRNVEVYNGREISFMTEKAIQLLKELSEQMMFIPVTTRTVEQYSRISLFREEIRPAYAITCNGGVVLKDGKVDRYWEEFVQTKINDSHTSLEDVKRKIEKTADPVWLDSIQVVDHFFIYLLIKPELAPAELMNEYSEWAAERGWFFSLQGRKVYFIPGFVNKWDAVNYLSEKEGKKTVFTAGDSNLDVCLVEKAVFGLIPKHGEAAARNAHLPLTQTEGMIAAEEIIETMLSKRL</sequence>